<dbReference type="AlphaFoldDB" id="A0A1I2DML5"/>
<evidence type="ECO:0000259" key="3">
    <source>
        <dbReference type="PROSITE" id="PS51176"/>
    </source>
</evidence>
<dbReference type="InterPro" id="IPR003099">
    <property type="entry name" value="Prephen_DH"/>
</dbReference>
<name>A0A1I2DML5_9MICO</name>
<dbReference type="Gene3D" id="3.40.50.720">
    <property type="entry name" value="NAD(P)-binding Rossmann-like Domain"/>
    <property type="match status" value="1"/>
</dbReference>
<dbReference type="STRING" id="285351.SAMN04488035_0632"/>
<gene>
    <name evidence="4" type="ORF">SAMN04488035_0632</name>
</gene>
<dbReference type="GO" id="GO:0004665">
    <property type="term" value="F:prephenate dehydrogenase (NADP+) activity"/>
    <property type="evidence" value="ECO:0007669"/>
    <property type="project" value="InterPro"/>
</dbReference>
<dbReference type="EMBL" id="FONZ01000001">
    <property type="protein sequence ID" value="SFE81815.1"/>
    <property type="molecule type" value="Genomic_DNA"/>
</dbReference>
<dbReference type="PANTHER" id="PTHR21363:SF0">
    <property type="entry name" value="PREPHENATE DEHYDROGENASE [NADP(+)]"/>
    <property type="match status" value="1"/>
</dbReference>
<dbReference type="GO" id="GO:0070403">
    <property type="term" value="F:NAD+ binding"/>
    <property type="evidence" value="ECO:0007669"/>
    <property type="project" value="InterPro"/>
</dbReference>
<evidence type="ECO:0000313" key="5">
    <source>
        <dbReference type="Proteomes" id="UP000198520"/>
    </source>
</evidence>
<dbReference type="GO" id="GO:0008977">
    <property type="term" value="F:prephenate dehydrogenase (NAD+) activity"/>
    <property type="evidence" value="ECO:0007669"/>
    <property type="project" value="InterPro"/>
</dbReference>
<sequence length="325" mass="33097">MSAPRSLGVVGLGLIGGSIARRAVAQGVRVHAWNPSTDVLDAAAAHGIEPAGSIAELCERGPDVLVLATPLRAMAQVVAEVAARLLPGTVLTDVGSVKGPISELVAAAGVAGQFVGAHPMAGTERSGYAAADPGLLEAARWALAVEPTTAPEHLVRIVALVTDVLGGVVLPVDPEVHDEAVALVSHLPHVVATELLNLVGRSRVRSLALNLAAGSFRDGTRVGGTNPRRTEAMVAENPWLVPALRLAVRDLERLADELEETGAAPAFFDQATAVADPASRRTTPDAEPGSVPLEGAWREALVAAGLRGALVTGVSADGTALLTAG</sequence>
<dbReference type="Gene3D" id="1.10.3660.10">
    <property type="entry name" value="6-phosphogluconate dehydrogenase C-terminal like domain"/>
    <property type="match status" value="1"/>
</dbReference>
<dbReference type="Pfam" id="PF20463">
    <property type="entry name" value="PDH_C"/>
    <property type="match status" value="1"/>
</dbReference>
<accession>A0A1I2DML5</accession>
<dbReference type="PROSITE" id="PS51176">
    <property type="entry name" value="PDH_ADH"/>
    <property type="match status" value="1"/>
</dbReference>
<dbReference type="SUPFAM" id="SSF48179">
    <property type="entry name" value="6-phosphogluconate dehydrogenase C-terminal domain-like"/>
    <property type="match status" value="1"/>
</dbReference>
<comment type="similarity">
    <text evidence="1">Belongs to the prephenate/arogenate dehydrogenase family.</text>
</comment>
<feature type="domain" description="Prephenate/arogenate dehydrogenase" evidence="3">
    <location>
        <begin position="5"/>
        <end position="289"/>
    </location>
</feature>
<dbReference type="InterPro" id="IPR008927">
    <property type="entry name" value="6-PGluconate_DH-like_C_sf"/>
</dbReference>
<dbReference type="InterPro" id="IPR050812">
    <property type="entry name" value="Preph/Arog_dehydrog"/>
</dbReference>
<reference evidence="5" key="1">
    <citation type="submission" date="2016-10" db="EMBL/GenBank/DDBJ databases">
        <authorList>
            <person name="Varghese N."/>
            <person name="Submissions S."/>
        </authorList>
    </citation>
    <scope>NUCLEOTIDE SEQUENCE [LARGE SCALE GENOMIC DNA]</scope>
    <source>
        <strain evidence="5">DSM 19083</strain>
    </source>
</reference>
<evidence type="ECO:0000256" key="2">
    <source>
        <dbReference type="ARBA" id="ARBA00023002"/>
    </source>
</evidence>
<dbReference type="SUPFAM" id="SSF51735">
    <property type="entry name" value="NAD(P)-binding Rossmann-fold domains"/>
    <property type="match status" value="1"/>
</dbReference>
<keyword evidence="2" id="KW-0560">Oxidoreductase</keyword>
<dbReference type="GO" id="GO:0006571">
    <property type="term" value="P:tyrosine biosynthetic process"/>
    <property type="evidence" value="ECO:0007669"/>
    <property type="project" value="InterPro"/>
</dbReference>
<evidence type="ECO:0000313" key="4">
    <source>
        <dbReference type="EMBL" id="SFE81815.1"/>
    </source>
</evidence>
<dbReference type="PANTHER" id="PTHR21363">
    <property type="entry name" value="PREPHENATE DEHYDROGENASE"/>
    <property type="match status" value="1"/>
</dbReference>
<proteinExistence type="inferred from homology"/>
<organism evidence="4 5">
    <name type="scientific">Flavimobilis marinus</name>
    <dbReference type="NCBI Taxonomy" id="285351"/>
    <lineage>
        <taxon>Bacteria</taxon>
        <taxon>Bacillati</taxon>
        <taxon>Actinomycetota</taxon>
        <taxon>Actinomycetes</taxon>
        <taxon>Micrococcales</taxon>
        <taxon>Jonesiaceae</taxon>
        <taxon>Flavimobilis</taxon>
    </lineage>
</organism>
<dbReference type="OrthoDB" id="9802008at2"/>
<dbReference type="InterPro" id="IPR046825">
    <property type="entry name" value="PDH_C"/>
</dbReference>
<protein>
    <submittedName>
        <fullName evidence="4">Prephenate dehydrogenase</fullName>
    </submittedName>
</protein>
<dbReference type="RefSeq" id="WP_093374952.1">
    <property type="nucleotide sequence ID" value="NZ_BNAN01000001.1"/>
</dbReference>
<dbReference type="InterPro" id="IPR036291">
    <property type="entry name" value="NAD(P)-bd_dom_sf"/>
</dbReference>
<dbReference type="InterPro" id="IPR046826">
    <property type="entry name" value="PDH_N"/>
</dbReference>
<dbReference type="Pfam" id="PF02153">
    <property type="entry name" value="PDH_N"/>
    <property type="match status" value="1"/>
</dbReference>
<keyword evidence="5" id="KW-1185">Reference proteome</keyword>
<dbReference type="Proteomes" id="UP000198520">
    <property type="component" value="Unassembled WGS sequence"/>
</dbReference>
<evidence type="ECO:0000256" key="1">
    <source>
        <dbReference type="ARBA" id="ARBA00007964"/>
    </source>
</evidence>